<feature type="chain" id="PRO_5039896622" evidence="1">
    <location>
        <begin position="24"/>
        <end position="98"/>
    </location>
</feature>
<evidence type="ECO:0000256" key="1">
    <source>
        <dbReference type="SAM" id="SignalP"/>
    </source>
</evidence>
<proteinExistence type="predicted"/>
<evidence type="ECO:0000313" key="2">
    <source>
        <dbReference type="EMBL" id="KAG5600407.1"/>
    </source>
</evidence>
<feature type="signal peptide" evidence="1">
    <location>
        <begin position="1"/>
        <end position="23"/>
    </location>
</feature>
<reference evidence="2 3" key="1">
    <citation type="submission" date="2020-09" db="EMBL/GenBank/DDBJ databases">
        <title>De no assembly of potato wild relative species, Solanum commersonii.</title>
        <authorList>
            <person name="Cho K."/>
        </authorList>
    </citation>
    <scope>NUCLEOTIDE SEQUENCE [LARGE SCALE GENOMIC DNA]</scope>
    <source>
        <strain evidence="2">LZ3.2</strain>
        <tissue evidence="2">Leaf</tissue>
    </source>
</reference>
<dbReference type="EMBL" id="JACXVP010000006">
    <property type="protein sequence ID" value="KAG5600407.1"/>
    <property type="molecule type" value="Genomic_DNA"/>
</dbReference>
<dbReference type="AlphaFoldDB" id="A0A9J5YKY5"/>
<organism evidence="2 3">
    <name type="scientific">Solanum commersonii</name>
    <name type="common">Commerson's wild potato</name>
    <name type="synonym">Commerson's nightshade</name>
    <dbReference type="NCBI Taxonomy" id="4109"/>
    <lineage>
        <taxon>Eukaryota</taxon>
        <taxon>Viridiplantae</taxon>
        <taxon>Streptophyta</taxon>
        <taxon>Embryophyta</taxon>
        <taxon>Tracheophyta</taxon>
        <taxon>Spermatophyta</taxon>
        <taxon>Magnoliopsida</taxon>
        <taxon>eudicotyledons</taxon>
        <taxon>Gunneridae</taxon>
        <taxon>Pentapetalae</taxon>
        <taxon>asterids</taxon>
        <taxon>lamiids</taxon>
        <taxon>Solanales</taxon>
        <taxon>Solanaceae</taxon>
        <taxon>Solanoideae</taxon>
        <taxon>Solaneae</taxon>
        <taxon>Solanum</taxon>
    </lineage>
</organism>
<name>A0A9J5YKY5_SOLCO</name>
<comment type="caution">
    <text evidence="2">The sequence shown here is derived from an EMBL/GenBank/DDBJ whole genome shotgun (WGS) entry which is preliminary data.</text>
</comment>
<keyword evidence="1" id="KW-0732">Signal</keyword>
<gene>
    <name evidence="2" type="ORF">H5410_031777</name>
</gene>
<keyword evidence="3" id="KW-1185">Reference proteome</keyword>
<dbReference type="Proteomes" id="UP000824120">
    <property type="component" value="Chromosome 6"/>
</dbReference>
<protein>
    <submittedName>
        <fullName evidence="2">Uncharacterized protein</fullName>
    </submittedName>
</protein>
<sequence>MGATLLVSLPVLKILSALNSVSCFMLNEYLNLMKGVGSNLAITFSVYDTVRSPDDSTVLVSIACGSLSGVVSSTVLDVEDDQLMKLRSSHLCDEYMLL</sequence>
<evidence type="ECO:0000313" key="3">
    <source>
        <dbReference type="Proteomes" id="UP000824120"/>
    </source>
</evidence>
<accession>A0A9J5YKY5</accession>